<dbReference type="NCBIfam" id="NF041551">
    <property type="entry name" value="YlcI_YnfO_N"/>
    <property type="match status" value="1"/>
</dbReference>
<dbReference type="AlphaFoldDB" id="A0A5B7ZTQ5"/>
<keyword evidence="2" id="KW-1185">Reference proteome</keyword>
<reference evidence="1 2" key="1">
    <citation type="submission" date="2019-06" db="EMBL/GenBank/DDBJ databases">
        <title>Thermomonas aquatica sp. nov., isolated from an industrial wastewater treatment plant.</title>
        <authorList>
            <person name="Jeon J.H."/>
            <person name="Park D.-S."/>
        </authorList>
    </citation>
    <scope>NUCLEOTIDE SEQUENCE [LARGE SCALE GENOMIC DNA]</scope>
    <source>
        <strain evidence="1 2">SY21</strain>
    </source>
</reference>
<dbReference type="KEGG" id="thes:FHQ07_07520"/>
<accession>A0A5B7ZTQ5</accession>
<proteinExistence type="predicted"/>
<gene>
    <name evidence="1" type="ORF">FHQ07_07520</name>
</gene>
<evidence type="ECO:0000313" key="2">
    <source>
        <dbReference type="Proteomes" id="UP000308149"/>
    </source>
</evidence>
<dbReference type="RefSeq" id="WP_139716224.1">
    <property type="nucleotide sequence ID" value="NZ_CP040871.1"/>
</dbReference>
<sequence>MKTATIPSLRVEPALREAAESVLREGETLSGFVEASLRAQVRQRQLRDEFIKRGLASLEESKRTGVYFTVDESVGKLRVKLERARAKAGKA</sequence>
<dbReference type="EMBL" id="CP040871">
    <property type="protein sequence ID" value="QDA57172.1"/>
    <property type="molecule type" value="Genomic_DNA"/>
</dbReference>
<protein>
    <submittedName>
        <fullName evidence="1">Prevent-host-death protein</fullName>
    </submittedName>
</protein>
<dbReference type="OrthoDB" id="8400336at2"/>
<organism evidence="1 2">
    <name type="scientific">Thermomonas aquatica</name>
    <dbReference type="NCBI Taxonomy" id="2202149"/>
    <lineage>
        <taxon>Bacteria</taxon>
        <taxon>Pseudomonadati</taxon>
        <taxon>Pseudomonadota</taxon>
        <taxon>Gammaproteobacteria</taxon>
        <taxon>Lysobacterales</taxon>
        <taxon>Lysobacteraceae</taxon>
        <taxon>Thermomonas</taxon>
    </lineage>
</organism>
<dbReference type="Proteomes" id="UP000308149">
    <property type="component" value="Chromosome"/>
</dbReference>
<name>A0A5B7ZTQ5_9GAMM</name>
<evidence type="ECO:0000313" key="1">
    <source>
        <dbReference type="EMBL" id="QDA57172.1"/>
    </source>
</evidence>